<feature type="non-terminal residue" evidence="2">
    <location>
        <position position="1"/>
    </location>
</feature>
<protein>
    <submittedName>
        <fullName evidence="2">Uncharacterized protein</fullName>
    </submittedName>
</protein>
<dbReference type="AlphaFoldDB" id="A0A8J2KL09"/>
<organism evidence="2 3">
    <name type="scientific">Allacma fusca</name>
    <dbReference type="NCBI Taxonomy" id="39272"/>
    <lineage>
        <taxon>Eukaryota</taxon>
        <taxon>Metazoa</taxon>
        <taxon>Ecdysozoa</taxon>
        <taxon>Arthropoda</taxon>
        <taxon>Hexapoda</taxon>
        <taxon>Collembola</taxon>
        <taxon>Symphypleona</taxon>
        <taxon>Sminthuridae</taxon>
        <taxon>Allacma</taxon>
    </lineage>
</organism>
<evidence type="ECO:0000313" key="2">
    <source>
        <dbReference type="EMBL" id="CAG7818978.1"/>
    </source>
</evidence>
<keyword evidence="1" id="KW-0732">Signal</keyword>
<comment type="caution">
    <text evidence="2">The sequence shown here is derived from an EMBL/GenBank/DDBJ whole genome shotgun (WGS) entry which is preliminary data.</text>
</comment>
<feature type="chain" id="PRO_5035260569" evidence="1">
    <location>
        <begin position="23"/>
        <end position="50"/>
    </location>
</feature>
<keyword evidence="3" id="KW-1185">Reference proteome</keyword>
<sequence>MKMLFLPGFFLIVAVFVKTSRGQECSVSNLPIRRINIDEDIPTGVPIAEA</sequence>
<dbReference type="Proteomes" id="UP000708208">
    <property type="component" value="Unassembled WGS sequence"/>
</dbReference>
<evidence type="ECO:0000256" key="1">
    <source>
        <dbReference type="SAM" id="SignalP"/>
    </source>
</evidence>
<accession>A0A8J2KL09</accession>
<feature type="signal peptide" evidence="1">
    <location>
        <begin position="1"/>
        <end position="22"/>
    </location>
</feature>
<dbReference type="EMBL" id="CAJVCH010435876">
    <property type="protein sequence ID" value="CAG7818978.1"/>
    <property type="molecule type" value="Genomic_DNA"/>
</dbReference>
<name>A0A8J2KL09_9HEXA</name>
<gene>
    <name evidence="2" type="ORF">AFUS01_LOCUS29454</name>
</gene>
<proteinExistence type="predicted"/>
<evidence type="ECO:0000313" key="3">
    <source>
        <dbReference type="Proteomes" id="UP000708208"/>
    </source>
</evidence>
<reference evidence="2" key="1">
    <citation type="submission" date="2021-06" db="EMBL/GenBank/DDBJ databases">
        <authorList>
            <person name="Hodson N. C."/>
            <person name="Mongue J. A."/>
            <person name="Jaron S. K."/>
        </authorList>
    </citation>
    <scope>NUCLEOTIDE SEQUENCE</scope>
</reference>